<dbReference type="GO" id="GO:0008270">
    <property type="term" value="F:zinc ion binding"/>
    <property type="evidence" value="ECO:0007669"/>
    <property type="project" value="InterPro"/>
</dbReference>
<dbReference type="PROSITE" id="PS00463">
    <property type="entry name" value="ZN2_CY6_FUNGAL_1"/>
    <property type="match status" value="1"/>
</dbReference>
<dbReference type="InterPro" id="IPR050815">
    <property type="entry name" value="TF_fung"/>
</dbReference>
<comment type="caution">
    <text evidence="8">The sequence shown here is derived from an EMBL/GenBank/DDBJ whole genome shotgun (WGS) entry which is preliminary data.</text>
</comment>
<dbReference type="GO" id="GO:0000981">
    <property type="term" value="F:DNA-binding transcription factor activity, RNA polymerase II-specific"/>
    <property type="evidence" value="ECO:0007669"/>
    <property type="project" value="InterPro"/>
</dbReference>
<dbReference type="PROSITE" id="PS50048">
    <property type="entry name" value="ZN2_CY6_FUNGAL_2"/>
    <property type="match status" value="1"/>
</dbReference>
<comment type="subcellular location">
    <subcellularLocation>
        <location evidence="1">Nucleus</location>
    </subcellularLocation>
</comment>
<keyword evidence="4" id="KW-0804">Transcription</keyword>
<protein>
    <recommendedName>
        <fullName evidence="7">Zn(2)-C6 fungal-type domain-containing protein</fullName>
    </recommendedName>
</protein>
<accession>A0AAD9S2D9</accession>
<evidence type="ECO:0000256" key="3">
    <source>
        <dbReference type="ARBA" id="ARBA00023015"/>
    </source>
</evidence>
<evidence type="ECO:0000259" key="7">
    <source>
        <dbReference type="PROSITE" id="PS50048"/>
    </source>
</evidence>
<dbReference type="InterPro" id="IPR001138">
    <property type="entry name" value="Zn2Cys6_DnaBD"/>
</dbReference>
<reference evidence="8" key="1">
    <citation type="submission" date="2023-06" db="EMBL/GenBank/DDBJ databases">
        <authorList>
            <person name="Noh H."/>
        </authorList>
    </citation>
    <scope>NUCLEOTIDE SEQUENCE</scope>
    <source>
        <strain evidence="8">DUCC20226</strain>
    </source>
</reference>
<dbReference type="SUPFAM" id="SSF57701">
    <property type="entry name" value="Zn2/Cys6 DNA-binding domain"/>
    <property type="match status" value="1"/>
</dbReference>
<organism evidence="8 9">
    <name type="scientific">Phomopsis amygdali</name>
    <name type="common">Fusicoccum amygdali</name>
    <dbReference type="NCBI Taxonomy" id="1214568"/>
    <lineage>
        <taxon>Eukaryota</taxon>
        <taxon>Fungi</taxon>
        <taxon>Dikarya</taxon>
        <taxon>Ascomycota</taxon>
        <taxon>Pezizomycotina</taxon>
        <taxon>Sordariomycetes</taxon>
        <taxon>Sordariomycetidae</taxon>
        <taxon>Diaporthales</taxon>
        <taxon>Diaporthaceae</taxon>
        <taxon>Diaporthe</taxon>
    </lineage>
</organism>
<feature type="coiled-coil region" evidence="6">
    <location>
        <begin position="46"/>
        <end position="73"/>
    </location>
</feature>
<keyword evidence="5" id="KW-0539">Nucleus</keyword>
<dbReference type="InterPro" id="IPR036864">
    <property type="entry name" value="Zn2-C6_fun-type_DNA-bd_sf"/>
</dbReference>
<keyword evidence="2" id="KW-0479">Metal-binding</keyword>
<evidence type="ECO:0000313" key="8">
    <source>
        <dbReference type="EMBL" id="KAK2596503.1"/>
    </source>
</evidence>
<dbReference type="Pfam" id="PF00172">
    <property type="entry name" value="Zn_clus"/>
    <property type="match status" value="1"/>
</dbReference>
<dbReference type="PANTHER" id="PTHR47338">
    <property type="entry name" value="ZN(II)2CYS6 TRANSCRIPTION FACTOR (EUROFUNG)-RELATED"/>
    <property type="match status" value="1"/>
</dbReference>
<dbReference type="SMART" id="SM00066">
    <property type="entry name" value="GAL4"/>
    <property type="match status" value="1"/>
</dbReference>
<dbReference type="PANTHER" id="PTHR47338:SF7">
    <property type="entry name" value="ZN(II)2CYS6 TRANSCRIPTION FACTOR (EUROFUNG)"/>
    <property type="match status" value="1"/>
</dbReference>
<name>A0AAD9S2D9_PHOAM</name>
<dbReference type="CDD" id="cd00067">
    <property type="entry name" value="GAL4"/>
    <property type="match status" value="1"/>
</dbReference>
<dbReference type="AlphaFoldDB" id="A0AAD9S2D9"/>
<keyword evidence="9" id="KW-1185">Reference proteome</keyword>
<feature type="domain" description="Zn(2)-C6 fungal-type" evidence="7">
    <location>
        <begin position="8"/>
        <end position="38"/>
    </location>
</feature>
<dbReference type="GO" id="GO:0005634">
    <property type="term" value="C:nucleus"/>
    <property type="evidence" value="ECO:0007669"/>
    <property type="project" value="UniProtKB-SubCell"/>
</dbReference>
<dbReference type="Gene3D" id="4.10.240.10">
    <property type="entry name" value="Zn(2)-C6 fungal-type DNA-binding domain"/>
    <property type="match status" value="1"/>
</dbReference>
<evidence type="ECO:0000256" key="4">
    <source>
        <dbReference type="ARBA" id="ARBA00023163"/>
    </source>
</evidence>
<gene>
    <name evidence="8" type="ORF">N8I77_013390</name>
</gene>
<dbReference type="EMBL" id="JAUJFL010000011">
    <property type="protein sequence ID" value="KAK2596503.1"/>
    <property type="molecule type" value="Genomic_DNA"/>
</dbReference>
<evidence type="ECO:0000256" key="6">
    <source>
        <dbReference type="SAM" id="Coils"/>
    </source>
</evidence>
<evidence type="ECO:0000256" key="2">
    <source>
        <dbReference type="ARBA" id="ARBA00022723"/>
    </source>
</evidence>
<sequence>MSGQRHVACRLCRERKVKCSGESEACDQCRRTGERCVYMPTYRPSKVELADTVELMQKRLEKAESLLRQWETQPLSILTPPVQTSSLGSSGDSVVPPKLESIPNGLFRQNQESDFPADLPSDFFNHSYSARSSIGNGAMAVQTQGEDFFRTPQTACSPIDHGSLPFQPQGSDFSADLSNDFFSSSRAGRTRSGTDLSSIQALEALGSGGGRTQEDHHGLWMPSLRELRGVTTASLSRGTTEPDNNSSGIAATACLAELSAFSTAIFTTQAEVAGVSLAVAEYLAWMRKEPQPPANLTRMLQTLEARAREVHEMARTRHWTAWRAMAAALEPHESLGPSLRGLEEDLLRREAEVDNFFEVGYSAGQALTNQYKP</sequence>
<keyword evidence="3" id="KW-0805">Transcription regulation</keyword>
<evidence type="ECO:0000313" key="9">
    <source>
        <dbReference type="Proteomes" id="UP001265746"/>
    </source>
</evidence>
<evidence type="ECO:0000256" key="1">
    <source>
        <dbReference type="ARBA" id="ARBA00004123"/>
    </source>
</evidence>
<evidence type="ECO:0000256" key="5">
    <source>
        <dbReference type="ARBA" id="ARBA00023242"/>
    </source>
</evidence>
<proteinExistence type="predicted"/>
<keyword evidence="6" id="KW-0175">Coiled coil</keyword>
<dbReference type="Proteomes" id="UP001265746">
    <property type="component" value="Unassembled WGS sequence"/>
</dbReference>